<keyword evidence="5 9" id="KW-0653">Protein transport</keyword>
<dbReference type="GO" id="GO:0009306">
    <property type="term" value="P:protein secretion"/>
    <property type="evidence" value="ECO:0007669"/>
    <property type="project" value="UniProtKB-UniRule"/>
</dbReference>
<evidence type="ECO:0000256" key="9">
    <source>
        <dbReference type="HAMAP-Rule" id="MF_00422"/>
    </source>
</evidence>
<reference evidence="11" key="1">
    <citation type="submission" date="2017-09" db="EMBL/GenBank/DDBJ databases">
        <title>Depth-based differentiation of microbial function through sediment-hosted aquifers and enrichment of novel symbionts in the deep terrestrial subsurface.</title>
        <authorList>
            <person name="Probst A.J."/>
            <person name="Ladd B."/>
            <person name="Jarett J.K."/>
            <person name="Geller-Mcgrath D.E."/>
            <person name="Sieber C.M.K."/>
            <person name="Emerson J.B."/>
            <person name="Anantharaman K."/>
            <person name="Thomas B.C."/>
            <person name="Malmstrom R."/>
            <person name="Stieglmeier M."/>
            <person name="Klingl A."/>
            <person name="Woyke T."/>
            <person name="Ryan C.M."/>
            <person name="Banfield J.F."/>
        </authorList>
    </citation>
    <scope>NUCLEOTIDE SEQUENCE [LARGE SCALE GENOMIC DNA]</scope>
</reference>
<comment type="similarity">
    <text evidence="9">Belongs to the SecE/SEC61-gamma family.</text>
</comment>
<dbReference type="PANTHER" id="PTHR33910">
    <property type="entry name" value="PROTEIN TRANSLOCASE SUBUNIT SECE"/>
    <property type="match status" value="1"/>
</dbReference>
<evidence type="ECO:0000256" key="5">
    <source>
        <dbReference type="ARBA" id="ARBA00022927"/>
    </source>
</evidence>
<comment type="subunit">
    <text evidence="9">Component of the Sec protein translocase complex. Heterotrimer consisting of SecY, SecE and SecG subunits. The heterotrimers can form oligomers, although 1 heterotrimer is thought to be able to translocate proteins. Interacts with the ribosome. Interacts with SecDF, and other proteins may be involved. Interacts with SecA.</text>
</comment>
<keyword evidence="4 9" id="KW-0812">Transmembrane</keyword>
<dbReference type="GO" id="GO:0065002">
    <property type="term" value="P:intracellular protein transmembrane transport"/>
    <property type="evidence" value="ECO:0007669"/>
    <property type="project" value="UniProtKB-UniRule"/>
</dbReference>
<organism evidence="10 11">
    <name type="scientific">Candidatus Komeilibacteria bacterium CG_4_10_14_0_2_um_filter_37_10</name>
    <dbReference type="NCBI Taxonomy" id="1974470"/>
    <lineage>
        <taxon>Bacteria</taxon>
        <taxon>Candidatus Komeiliibacteriota</taxon>
    </lineage>
</organism>
<dbReference type="NCBIfam" id="TIGR00964">
    <property type="entry name" value="secE_bact"/>
    <property type="match status" value="1"/>
</dbReference>
<dbReference type="Gene3D" id="1.20.5.1030">
    <property type="entry name" value="Preprotein translocase secy subunit"/>
    <property type="match status" value="1"/>
</dbReference>
<evidence type="ECO:0000256" key="2">
    <source>
        <dbReference type="ARBA" id="ARBA00022448"/>
    </source>
</evidence>
<dbReference type="Proteomes" id="UP000230405">
    <property type="component" value="Unassembled WGS sequence"/>
</dbReference>
<comment type="caution">
    <text evidence="10">The sequence shown here is derived from an EMBL/GenBank/DDBJ whole genome shotgun (WGS) entry which is preliminary data.</text>
</comment>
<protein>
    <recommendedName>
        <fullName evidence="9">Protein translocase subunit SecE</fullName>
    </recommendedName>
</protein>
<proteinExistence type="inferred from homology"/>
<evidence type="ECO:0000256" key="1">
    <source>
        <dbReference type="ARBA" id="ARBA00004370"/>
    </source>
</evidence>
<evidence type="ECO:0000256" key="4">
    <source>
        <dbReference type="ARBA" id="ARBA00022692"/>
    </source>
</evidence>
<evidence type="ECO:0000256" key="8">
    <source>
        <dbReference type="ARBA" id="ARBA00023136"/>
    </source>
</evidence>
<evidence type="ECO:0000313" key="11">
    <source>
        <dbReference type="Proteomes" id="UP000230405"/>
    </source>
</evidence>
<evidence type="ECO:0000256" key="3">
    <source>
        <dbReference type="ARBA" id="ARBA00022475"/>
    </source>
</evidence>
<comment type="subcellular location">
    <subcellularLocation>
        <location evidence="9">Cell membrane</location>
        <topology evidence="9">Single-pass membrane protein</topology>
    </subcellularLocation>
    <subcellularLocation>
        <location evidence="1">Membrane</location>
    </subcellularLocation>
</comment>
<dbReference type="GO" id="GO:0008320">
    <property type="term" value="F:protein transmembrane transporter activity"/>
    <property type="evidence" value="ECO:0007669"/>
    <property type="project" value="UniProtKB-UniRule"/>
</dbReference>
<sequence>MNQLIQYLKDSRAELRKVAWPTKQETIKHTLLVIGVSLGMAVILGAADFLFTYLFEYFISK</sequence>
<keyword evidence="8 9" id="KW-0472">Membrane</keyword>
<dbReference type="InterPro" id="IPR001901">
    <property type="entry name" value="Translocase_SecE/Sec61-g"/>
</dbReference>
<gene>
    <name evidence="9" type="primary">secE</name>
    <name evidence="10" type="ORF">COX77_02980</name>
</gene>
<dbReference type="GO" id="GO:0005886">
    <property type="term" value="C:plasma membrane"/>
    <property type="evidence" value="ECO:0007669"/>
    <property type="project" value="UniProtKB-SubCell"/>
</dbReference>
<evidence type="ECO:0000256" key="6">
    <source>
        <dbReference type="ARBA" id="ARBA00022989"/>
    </source>
</evidence>
<keyword evidence="6 9" id="KW-1133">Transmembrane helix</keyword>
<dbReference type="GO" id="GO:0043952">
    <property type="term" value="P:protein transport by the Sec complex"/>
    <property type="evidence" value="ECO:0007669"/>
    <property type="project" value="UniProtKB-UniRule"/>
</dbReference>
<keyword evidence="7 9" id="KW-0811">Translocation</keyword>
<name>A0A2M7VEZ2_9BACT</name>
<evidence type="ECO:0000313" key="10">
    <source>
        <dbReference type="EMBL" id="PIZ98952.1"/>
    </source>
</evidence>
<keyword evidence="2 9" id="KW-0813">Transport</keyword>
<dbReference type="PANTHER" id="PTHR33910:SF1">
    <property type="entry name" value="PROTEIN TRANSLOCASE SUBUNIT SECE"/>
    <property type="match status" value="1"/>
</dbReference>
<dbReference type="Pfam" id="PF00584">
    <property type="entry name" value="SecE"/>
    <property type="match status" value="1"/>
</dbReference>
<dbReference type="PROSITE" id="PS01067">
    <property type="entry name" value="SECE_SEC61G"/>
    <property type="match status" value="1"/>
</dbReference>
<dbReference type="AlphaFoldDB" id="A0A2M7VEZ2"/>
<accession>A0A2M7VEZ2</accession>
<dbReference type="GO" id="GO:0006605">
    <property type="term" value="P:protein targeting"/>
    <property type="evidence" value="ECO:0007669"/>
    <property type="project" value="UniProtKB-UniRule"/>
</dbReference>
<evidence type="ECO:0000256" key="7">
    <source>
        <dbReference type="ARBA" id="ARBA00023010"/>
    </source>
</evidence>
<dbReference type="EMBL" id="PFPO01000055">
    <property type="protein sequence ID" value="PIZ98952.1"/>
    <property type="molecule type" value="Genomic_DNA"/>
</dbReference>
<dbReference type="HAMAP" id="MF_00422">
    <property type="entry name" value="SecE"/>
    <property type="match status" value="1"/>
</dbReference>
<comment type="function">
    <text evidence="9">Essential subunit of the Sec protein translocation channel SecYEG. Clamps together the 2 halves of SecY. May contact the channel plug during translocation.</text>
</comment>
<dbReference type="InterPro" id="IPR005807">
    <property type="entry name" value="SecE_bac"/>
</dbReference>
<feature type="transmembrane region" description="Helical" evidence="9">
    <location>
        <begin position="31"/>
        <end position="55"/>
    </location>
</feature>
<keyword evidence="3 9" id="KW-1003">Cell membrane</keyword>
<dbReference type="InterPro" id="IPR038379">
    <property type="entry name" value="SecE_sf"/>
</dbReference>